<keyword evidence="3" id="KW-1003">Cell membrane</keyword>
<organism evidence="9 10">
    <name type="scientific">Rhodococcoides kyotonense</name>
    <dbReference type="NCBI Taxonomy" id="398843"/>
    <lineage>
        <taxon>Bacteria</taxon>
        <taxon>Bacillati</taxon>
        <taxon>Actinomycetota</taxon>
        <taxon>Actinomycetes</taxon>
        <taxon>Mycobacteriales</taxon>
        <taxon>Nocardiaceae</taxon>
        <taxon>Rhodococcoides</taxon>
    </lineage>
</organism>
<evidence type="ECO:0000313" key="10">
    <source>
        <dbReference type="Proteomes" id="UP000077519"/>
    </source>
</evidence>
<evidence type="ECO:0000256" key="6">
    <source>
        <dbReference type="ARBA" id="ARBA00023136"/>
    </source>
</evidence>
<evidence type="ECO:0000256" key="4">
    <source>
        <dbReference type="ARBA" id="ARBA00022692"/>
    </source>
</evidence>
<feature type="transmembrane region" description="Helical" evidence="7">
    <location>
        <begin position="180"/>
        <end position="201"/>
    </location>
</feature>
<comment type="caution">
    <text evidence="9">The sequence shown here is derived from an EMBL/GenBank/DDBJ whole genome shotgun (WGS) entry which is preliminary data.</text>
</comment>
<sequence length="223" mass="23607">MIAPTGVPRLKDYGRMLRASWSLILAATVLSLAGAWLATSLVAPSYTASTRVFVTAPGPTTTRAAQEGNRSSMMRVESYVQLTASEQVLRRVIVELGLAMGPDELKQDVVVSPVPASALFDITAVAESGEQARDIANALATNLIQLVEEIDLGANGPVSNVTLIDAAAVPEEEETLVGNLIVGGGMGFVVSCVLVIASGVWRDAVDHRDEVEHIFEEVGVPRR</sequence>
<keyword evidence="4 7" id="KW-0812">Transmembrane</keyword>
<reference evidence="9 10" key="1">
    <citation type="submission" date="2016-03" db="EMBL/GenBank/DDBJ databases">
        <title>Genome sequence of Rhodococcus kyotonensis KB10.</title>
        <authorList>
            <person name="Jeong H."/>
            <person name="Hong C.E."/>
            <person name="Jo S.H."/>
            <person name="Park J.M."/>
        </authorList>
    </citation>
    <scope>NUCLEOTIDE SEQUENCE [LARGE SCALE GENOMIC DNA]</scope>
    <source>
        <strain evidence="9 10">KB10</strain>
    </source>
</reference>
<gene>
    <name evidence="9" type="ORF">A3K89_17925</name>
</gene>
<dbReference type="Proteomes" id="UP000077519">
    <property type="component" value="Unassembled WGS sequence"/>
</dbReference>
<evidence type="ECO:0000256" key="3">
    <source>
        <dbReference type="ARBA" id="ARBA00022475"/>
    </source>
</evidence>
<evidence type="ECO:0000256" key="5">
    <source>
        <dbReference type="ARBA" id="ARBA00022989"/>
    </source>
</evidence>
<dbReference type="EMBL" id="LVHI01000006">
    <property type="protein sequence ID" value="OAK56074.1"/>
    <property type="molecule type" value="Genomic_DNA"/>
</dbReference>
<evidence type="ECO:0000256" key="2">
    <source>
        <dbReference type="ARBA" id="ARBA00006683"/>
    </source>
</evidence>
<dbReference type="PANTHER" id="PTHR32309:SF13">
    <property type="entry name" value="FERRIC ENTEROBACTIN TRANSPORT PROTEIN FEPE"/>
    <property type="match status" value="1"/>
</dbReference>
<dbReference type="InterPro" id="IPR003856">
    <property type="entry name" value="LPS_length_determ_N"/>
</dbReference>
<evidence type="ECO:0000256" key="1">
    <source>
        <dbReference type="ARBA" id="ARBA00004651"/>
    </source>
</evidence>
<dbReference type="Pfam" id="PF02706">
    <property type="entry name" value="Wzz"/>
    <property type="match status" value="1"/>
</dbReference>
<comment type="subcellular location">
    <subcellularLocation>
        <location evidence="1">Cell membrane</location>
        <topology evidence="1">Multi-pass membrane protein</topology>
    </subcellularLocation>
</comment>
<protein>
    <recommendedName>
        <fullName evidence="8">Polysaccharide chain length determinant N-terminal domain-containing protein</fullName>
    </recommendedName>
</protein>
<dbReference type="AlphaFoldDB" id="A0A177YKJ4"/>
<dbReference type="GO" id="GO:0005886">
    <property type="term" value="C:plasma membrane"/>
    <property type="evidence" value="ECO:0007669"/>
    <property type="project" value="UniProtKB-SubCell"/>
</dbReference>
<keyword evidence="10" id="KW-1185">Reference proteome</keyword>
<keyword evidence="5 7" id="KW-1133">Transmembrane helix</keyword>
<evidence type="ECO:0000313" key="9">
    <source>
        <dbReference type="EMBL" id="OAK56074.1"/>
    </source>
</evidence>
<dbReference type="GO" id="GO:0004713">
    <property type="term" value="F:protein tyrosine kinase activity"/>
    <property type="evidence" value="ECO:0007669"/>
    <property type="project" value="TreeGrafter"/>
</dbReference>
<evidence type="ECO:0000256" key="7">
    <source>
        <dbReference type="SAM" id="Phobius"/>
    </source>
</evidence>
<comment type="similarity">
    <text evidence="2">Belongs to the CpsC/CapA family.</text>
</comment>
<evidence type="ECO:0000259" key="8">
    <source>
        <dbReference type="Pfam" id="PF02706"/>
    </source>
</evidence>
<proteinExistence type="inferred from homology"/>
<feature type="domain" description="Polysaccharide chain length determinant N-terminal" evidence="8">
    <location>
        <begin position="12"/>
        <end position="96"/>
    </location>
</feature>
<feature type="transmembrane region" description="Helical" evidence="7">
    <location>
        <begin position="21"/>
        <end position="43"/>
    </location>
</feature>
<accession>A0A177YKJ4</accession>
<name>A0A177YKJ4_9NOCA</name>
<keyword evidence="6 7" id="KW-0472">Membrane</keyword>
<dbReference type="InterPro" id="IPR050445">
    <property type="entry name" value="Bact_polysacc_biosynth/exp"/>
</dbReference>
<dbReference type="PANTHER" id="PTHR32309">
    <property type="entry name" value="TYROSINE-PROTEIN KINASE"/>
    <property type="match status" value="1"/>
</dbReference>